<accession>A0A949WVM7</accession>
<gene>
    <name evidence="1" type="ORF">I6U48_13190</name>
</gene>
<name>A0A949WVM7_9CLOT</name>
<dbReference type="AlphaFoldDB" id="A0A949WVM7"/>
<dbReference type="RefSeq" id="WP_218320930.1">
    <property type="nucleotide sequence ID" value="NZ_JAEEGC010000056.1"/>
</dbReference>
<comment type="caution">
    <text evidence="1">The sequence shown here is derived from an EMBL/GenBank/DDBJ whole genome shotgun (WGS) entry which is preliminary data.</text>
</comment>
<organism evidence="1 2">
    <name type="scientific">Clostridium thailandense</name>
    <dbReference type="NCBI Taxonomy" id="2794346"/>
    <lineage>
        <taxon>Bacteria</taxon>
        <taxon>Bacillati</taxon>
        <taxon>Bacillota</taxon>
        <taxon>Clostridia</taxon>
        <taxon>Eubacteriales</taxon>
        <taxon>Clostridiaceae</taxon>
        <taxon>Clostridium</taxon>
    </lineage>
</organism>
<keyword evidence="2" id="KW-1185">Reference proteome</keyword>
<evidence type="ECO:0000313" key="2">
    <source>
        <dbReference type="Proteomes" id="UP000694308"/>
    </source>
</evidence>
<reference evidence="1" key="1">
    <citation type="submission" date="2020-12" db="EMBL/GenBank/DDBJ databases">
        <title>Clostridium thailandense sp. nov., a novel acetogenic bacterium isolated from peat land soil in Thailand.</title>
        <authorList>
            <person name="Chaikitkaew S."/>
            <person name="Birkeland N.K."/>
        </authorList>
    </citation>
    <scope>NUCLEOTIDE SEQUENCE</scope>
    <source>
        <strain evidence="1">PL3</strain>
    </source>
</reference>
<dbReference type="EMBL" id="JAEEGC010000056">
    <property type="protein sequence ID" value="MBV7273862.1"/>
    <property type="molecule type" value="Genomic_DNA"/>
</dbReference>
<evidence type="ECO:0000313" key="1">
    <source>
        <dbReference type="EMBL" id="MBV7273862.1"/>
    </source>
</evidence>
<proteinExistence type="predicted"/>
<sequence length="110" mass="12252">MVSVDEGMYANGDFWTKVFYPNSGAGQYSTSYSGYADNVYLGSTGSITGLSSTTEYSNASLSSSKGYIHSAGYTYNAVPIIQYPFEYSKKKLSDNTIEERWRNNKNSKER</sequence>
<dbReference type="Proteomes" id="UP000694308">
    <property type="component" value="Unassembled WGS sequence"/>
</dbReference>
<protein>
    <submittedName>
        <fullName evidence="1">Uncharacterized protein</fullName>
    </submittedName>
</protein>